<evidence type="ECO:0000256" key="4">
    <source>
        <dbReference type="ARBA" id="ARBA00023002"/>
    </source>
</evidence>
<dbReference type="Gene3D" id="3.50.50.60">
    <property type="entry name" value="FAD/NAD(P)-binding domain"/>
    <property type="match status" value="1"/>
</dbReference>
<dbReference type="GO" id="GO:0050660">
    <property type="term" value="F:flavin adenine dinucleotide binding"/>
    <property type="evidence" value="ECO:0007669"/>
    <property type="project" value="InterPro"/>
</dbReference>
<evidence type="ECO:0000313" key="6">
    <source>
        <dbReference type="Proteomes" id="UP000076584"/>
    </source>
</evidence>
<dbReference type="Pfam" id="PF00743">
    <property type="entry name" value="FMO-like"/>
    <property type="match status" value="1"/>
</dbReference>
<dbReference type="GO" id="GO:0050661">
    <property type="term" value="F:NADP binding"/>
    <property type="evidence" value="ECO:0007669"/>
    <property type="project" value="InterPro"/>
</dbReference>
<proteinExistence type="predicted"/>
<sequence>MRGGPEVGNLTYLTKKFDLKKDIQFNTRIQSTRFQEDSKSWLLYDSTGGTYTCRYFFTAMGILNEPTLPNIPGVHDYKGEAWHTARWPDEGANLDGKRVAIIGTGATAIQIIQEIARRPEEMQDIRERYPEIFRQCLDSYSCFVHVSDIRRVFDMEEADLLKHWEALYALPGFANVLGVSGDIYTNREANKLYSNFHFNKIRQRVNDPNIAEKLIPKNHGFGTCRVALENGYYKVLNQQNVHLVDLTENPIERITNKGIKTLEKAFEFDVIIYATGFDAVTGSFRAVDFQGIGGA</sequence>
<keyword evidence="1" id="KW-0285">Flavoprotein</keyword>
<evidence type="ECO:0000256" key="2">
    <source>
        <dbReference type="ARBA" id="ARBA00022827"/>
    </source>
</evidence>
<dbReference type="SUPFAM" id="SSF51905">
    <property type="entry name" value="FAD/NAD(P)-binding domain"/>
    <property type="match status" value="1"/>
</dbReference>
<evidence type="ECO:0000313" key="5">
    <source>
        <dbReference type="EMBL" id="KZL81092.1"/>
    </source>
</evidence>
<keyword evidence="6" id="KW-1185">Reference proteome</keyword>
<protein>
    <submittedName>
        <fullName evidence="5">Phenylacetone monooxygenase</fullName>
    </submittedName>
</protein>
<evidence type="ECO:0000256" key="3">
    <source>
        <dbReference type="ARBA" id="ARBA00022857"/>
    </source>
</evidence>
<accession>A0A167BAJ1</accession>
<dbReference type="InterPro" id="IPR050775">
    <property type="entry name" value="FAD-binding_Monooxygenases"/>
</dbReference>
<comment type="caution">
    <text evidence="5">The sequence shown here is derived from an EMBL/GenBank/DDBJ whole genome shotgun (WGS) entry which is preliminary data.</text>
</comment>
<dbReference type="AlphaFoldDB" id="A0A167BAJ1"/>
<keyword evidence="3" id="KW-0521">NADP</keyword>
<evidence type="ECO:0000256" key="1">
    <source>
        <dbReference type="ARBA" id="ARBA00022630"/>
    </source>
</evidence>
<dbReference type="STRING" id="1573173.A0A167BAJ1"/>
<name>A0A167BAJ1_COLIC</name>
<gene>
    <name evidence="5" type="ORF">CI238_12718</name>
</gene>
<keyword evidence="2" id="KW-0274">FAD</keyword>
<dbReference type="PANTHER" id="PTHR43098">
    <property type="entry name" value="L-ORNITHINE N(5)-MONOOXYGENASE-RELATED"/>
    <property type="match status" value="1"/>
</dbReference>
<organism evidence="5 6">
    <name type="scientific">Colletotrichum incanum</name>
    <name type="common">Soybean anthracnose fungus</name>
    <dbReference type="NCBI Taxonomy" id="1573173"/>
    <lineage>
        <taxon>Eukaryota</taxon>
        <taxon>Fungi</taxon>
        <taxon>Dikarya</taxon>
        <taxon>Ascomycota</taxon>
        <taxon>Pezizomycotina</taxon>
        <taxon>Sordariomycetes</taxon>
        <taxon>Hypocreomycetidae</taxon>
        <taxon>Glomerellales</taxon>
        <taxon>Glomerellaceae</taxon>
        <taxon>Colletotrichum</taxon>
        <taxon>Colletotrichum spaethianum species complex</taxon>
    </lineage>
</organism>
<dbReference type="InterPro" id="IPR020946">
    <property type="entry name" value="Flavin_mOase-like"/>
</dbReference>
<keyword evidence="5" id="KW-0503">Monooxygenase</keyword>
<dbReference type="Proteomes" id="UP000076584">
    <property type="component" value="Unassembled WGS sequence"/>
</dbReference>
<dbReference type="GO" id="GO:0004499">
    <property type="term" value="F:N,N-dimethylaniline monooxygenase activity"/>
    <property type="evidence" value="ECO:0007669"/>
    <property type="project" value="InterPro"/>
</dbReference>
<dbReference type="InterPro" id="IPR036188">
    <property type="entry name" value="FAD/NAD-bd_sf"/>
</dbReference>
<dbReference type="PANTHER" id="PTHR43098:SF5">
    <property type="entry name" value="DUAL-FUNCTIONAL MONOOXYGENASE_METHYLTRANSFERASE PSOF"/>
    <property type="match status" value="1"/>
</dbReference>
<keyword evidence="4" id="KW-0560">Oxidoreductase</keyword>
<reference evidence="5 6" key="1">
    <citation type="submission" date="2015-06" db="EMBL/GenBank/DDBJ databases">
        <title>Survival trade-offs in plant roots during colonization by closely related pathogenic and mutualistic fungi.</title>
        <authorList>
            <person name="Hacquard S."/>
            <person name="Kracher B."/>
            <person name="Hiruma K."/>
            <person name="Weinman A."/>
            <person name="Muench P."/>
            <person name="Garrido Oter R."/>
            <person name="Ver Loren van Themaat E."/>
            <person name="Dallerey J.-F."/>
            <person name="Damm U."/>
            <person name="Henrissat B."/>
            <person name="Lespinet O."/>
            <person name="Thon M."/>
            <person name="Kemen E."/>
            <person name="McHardy A.C."/>
            <person name="Schulze-Lefert P."/>
            <person name="O'Connell R.J."/>
        </authorList>
    </citation>
    <scope>NUCLEOTIDE SEQUENCE [LARGE SCALE GENOMIC DNA]</scope>
    <source>
        <strain evidence="5 6">MAFF 238704</strain>
    </source>
</reference>
<dbReference type="EMBL" id="LFIW01001772">
    <property type="protein sequence ID" value="KZL81092.1"/>
    <property type="molecule type" value="Genomic_DNA"/>
</dbReference>